<dbReference type="PROSITE" id="PS01056">
    <property type="entry name" value="DNA_LIGASE_N2"/>
    <property type="match status" value="1"/>
</dbReference>
<dbReference type="Gene3D" id="1.10.150.20">
    <property type="entry name" value="5' to 3' exonuclease, C-terminal subdomain"/>
    <property type="match status" value="1"/>
</dbReference>
<dbReference type="Gene3D" id="6.20.10.30">
    <property type="match status" value="1"/>
</dbReference>
<dbReference type="InterPro" id="IPR004150">
    <property type="entry name" value="NAD_DNA_ligase_OB"/>
</dbReference>
<dbReference type="SUPFAM" id="SSF47781">
    <property type="entry name" value="RuvA domain 2-like"/>
    <property type="match status" value="1"/>
</dbReference>
<evidence type="ECO:0000256" key="2">
    <source>
        <dbReference type="ARBA" id="ARBA00004067"/>
    </source>
</evidence>
<evidence type="ECO:0000256" key="10">
    <source>
        <dbReference type="ARBA" id="ARBA00022842"/>
    </source>
</evidence>
<dbReference type="NCBIfam" id="TIGR00575">
    <property type="entry name" value="dnlj"/>
    <property type="match status" value="1"/>
</dbReference>
<keyword evidence="9" id="KW-0862">Zinc</keyword>
<dbReference type="GO" id="GO:0005829">
    <property type="term" value="C:cytosol"/>
    <property type="evidence" value="ECO:0007669"/>
    <property type="project" value="TreeGrafter"/>
</dbReference>
<comment type="cofactor">
    <cofactor evidence="1">
        <name>Mg(2+)</name>
        <dbReference type="ChEBI" id="CHEBI:18420"/>
    </cofactor>
</comment>
<evidence type="ECO:0000256" key="9">
    <source>
        <dbReference type="ARBA" id="ARBA00022833"/>
    </source>
</evidence>
<dbReference type="InterPro" id="IPR013839">
    <property type="entry name" value="DNAligase_adenylation"/>
</dbReference>
<keyword evidence="7" id="KW-0479">Metal-binding</keyword>
<dbReference type="Pfam" id="PF03119">
    <property type="entry name" value="DNA_ligase_ZBD"/>
    <property type="match status" value="1"/>
</dbReference>
<dbReference type="GO" id="GO:0006260">
    <property type="term" value="P:DNA replication"/>
    <property type="evidence" value="ECO:0007669"/>
    <property type="project" value="UniProtKB-KW"/>
</dbReference>
<dbReference type="GO" id="GO:0006281">
    <property type="term" value="P:DNA repair"/>
    <property type="evidence" value="ECO:0007669"/>
    <property type="project" value="UniProtKB-KW"/>
</dbReference>
<keyword evidence="6 15" id="KW-0235">DNA replication</keyword>
<keyword evidence="8 15" id="KW-0227">DNA damage</keyword>
<evidence type="ECO:0000256" key="3">
    <source>
        <dbReference type="ARBA" id="ARBA00012722"/>
    </source>
</evidence>
<evidence type="ECO:0000256" key="14">
    <source>
        <dbReference type="ARBA" id="ARBA00060881"/>
    </source>
</evidence>
<dbReference type="SUPFAM" id="SSF56091">
    <property type="entry name" value="DNA ligase/mRNA capping enzyme, catalytic domain"/>
    <property type="match status" value="1"/>
</dbReference>
<protein>
    <recommendedName>
        <fullName evidence="4 15">DNA ligase</fullName>
        <ecNumber evidence="3 15">6.5.1.2</ecNumber>
    </recommendedName>
</protein>
<evidence type="ECO:0000313" key="18">
    <source>
        <dbReference type="EMBL" id="HHM02833.1"/>
    </source>
</evidence>
<proteinExistence type="inferred from homology"/>
<dbReference type="PANTHER" id="PTHR23389">
    <property type="entry name" value="CHROMOSOME TRANSMISSION FIDELITY FACTOR 18"/>
    <property type="match status" value="1"/>
</dbReference>
<dbReference type="FunFam" id="1.10.150.20:FF:000007">
    <property type="entry name" value="DNA ligase"/>
    <property type="match status" value="1"/>
</dbReference>
<dbReference type="EC" id="6.5.1.2" evidence="3 15"/>
<evidence type="ECO:0000256" key="16">
    <source>
        <dbReference type="SAM" id="MobiDB-lite"/>
    </source>
</evidence>
<dbReference type="InterPro" id="IPR004149">
    <property type="entry name" value="Znf_DNAligase_C4"/>
</dbReference>
<dbReference type="PROSITE" id="PS01055">
    <property type="entry name" value="DNA_LIGASE_N1"/>
    <property type="match status" value="1"/>
</dbReference>
<evidence type="ECO:0000256" key="5">
    <source>
        <dbReference type="ARBA" id="ARBA00022598"/>
    </source>
</evidence>
<keyword evidence="11 15" id="KW-0520">NAD</keyword>
<comment type="catalytic activity">
    <reaction evidence="13 15">
        <text>NAD(+) + (deoxyribonucleotide)n-3'-hydroxyl + 5'-phospho-(deoxyribonucleotide)m = (deoxyribonucleotide)n+m + AMP + beta-nicotinamide D-nucleotide.</text>
        <dbReference type="EC" id="6.5.1.2"/>
    </reaction>
</comment>
<evidence type="ECO:0000256" key="8">
    <source>
        <dbReference type="ARBA" id="ARBA00022763"/>
    </source>
</evidence>
<dbReference type="Gene3D" id="3.30.470.30">
    <property type="entry name" value="DNA ligase/mRNA capping enzyme"/>
    <property type="match status" value="1"/>
</dbReference>
<dbReference type="InterPro" id="IPR018239">
    <property type="entry name" value="DNA_ligase_AS"/>
</dbReference>
<organism evidence="18">
    <name type="scientific">Caldithrix abyssi</name>
    <dbReference type="NCBI Taxonomy" id="187145"/>
    <lineage>
        <taxon>Bacteria</taxon>
        <taxon>Pseudomonadati</taxon>
        <taxon>Calditrichota</taxon>
        <taxon>Calditrichia</taxon>
        <taxon>Calditrichales</taxon>
        <taxon>Calditrichaceae</taxon>
        <taxon>Caldithrix</taxon>
    </lineage>
</organism>
<dbReference type="GO" id="GO:0046872">
    <property type="term" value="F:metal ion binding"/>
    <property type="evidence" value="ECO:0007669"/>
    <property type="project" value="UniProtKB-KW"/>
</dbReference>
<dbReference type="InterPro" id="IPR033136">
    <property type="entry name" value="DNA_ligase_CS"/>
</dbReference>
<dbReference type="Pfam" id="PF03120">
    <property type="entry name" value="OB_DNA_ligase"/>
    <property type="match status" value="1"/>
</dbReference>
<dbReference type="InterPro" id="IPR001679">
    <property type="entry name" value="DNA_ligase"/>
</dbReference>
<dbReference type="NCBIfam" id="NF005932">
    <property type="entry name" value="PRK07956.1"/>
    <property type="match status" value="1"/>
</dbReference>
<dbReference type="Pfam" id="PF01653">
    <property type="entry name" value="DNA_ligase_aden"/>
    <property type="match status" value="1"/>
</dbReference>
<dbReference type="HAMAP" id="MF_01588">
    <property type="entry name" value="DNA_ligase_A"/>
    <property type="match status" value="1"/>
</dbReference>
<comment type="caution">
    <text evidence="18">The sequence shown here is derived from an EMBL/GenBank/DDBJ whole genome shotgun (WGS) entry which is preliminary data.</text>
</comment>
<dbReference type="SMART" id="SM00532">
    <property type="entry name" value="LIGANc"/>
    <property type="match status" value="1"/>
</dbReference>
<dbReference type="EMBL" id="DRLI01000285">
    <property type="protein sequence ID" value="HHM02833.1"/>
    <property type="molecule type" value="Genomic_DNA"/>
</dbReference>
<evidence type="ECO:0000256" key="15">
    <source>
        <dbReference type="RuleBase" id="RU000618"/>
    </source>
</evidence>
<evidence type="ECO:0000256" key="11">
    <source>
        <dbReference type="ARBA" id="ARBA00023027"/>
    </source>
</evidence>
<dbReference type="Proteomes" id="UP000885771">
    <property type="component" value="Unassembled WGS sequence"/>
</dbReference>
<dbReference type="Gene3D" id="2.40.50.140">
    <property type="entry name" value="Nucleic acid-binding proteins"/>
    <property type="match status" value="1"/>
</dbReference>
<comment type="function">
    <text evidence="2">DNA ligase that catalyzes the formation of phosphodiester linkages between 5'-phosphoryl and 3'-hydroxyl groups in double-stranded DNA using NAD as a coenzyme and as the energy source for the reaction. It is essential for DNA replication and repair of damaged DNA.</text>
</comment>
<feature type="domain" description="NAD-dependent DNA ligase N-terminal" evidence="17">
    <location>
        <begin position="2"/>
        <end position="446"/>
    </location>
</feature>
<name>A0A7V5RQC3_CALAY</name>
<dbReference type="CDD" id="cd00114">
    <property type="entry name" value="LIGANc"/>
    <property type="match status" value="1"/>
</dbReference>
<dbReference type="AlphaFoldDB" id="A0A7V5RQC3"/>
<comment type="similarity">
    <text evidence="14">Belongs to the NAD-dependent DNA ligase family. LigA subfamily.</text>
</comment>
<dbReference type="InterPro" id="IPR013840">
    <property type="entry name" value="DNAligase_N"/>
</dbReference>
<dbReference type="FunFam" id="2.40.50.140:FF:000012">
    <property type="entry name" value="DNA ligase"/>
    <property type="match status" value="1"/>
</dbReference>
<evidence type="ECO:0000256" key="4">
    <source>
        <dbReference type="ARBA" id="ARBA00013308"/>
    </source>
</evidence>
<keyword evidence="5 15" id="KW-0436">Ligase</keyword>
<dbReference type="SUPFAM" id="SSF50249">
    <property type="entry name" value="Nucleic acid-binding proteins"/>
    <property type="match status" value="1"/>
</dbReference>
<evidence type="ECO:0000259" key="17">
    <source>
        <dbReference type="SMART" id="SM00532"/>
    </source>
</evidence>
<evidence type="ECO:0000256" key="6">
    <source>
        <dbReference type="ARBA" id="ARBA00022705"/>
    </source>
</evidence>
<dbReference type="PANTHER" id="PTHR23389:SF9">
    <property type="entry name" value="DNA LIGASE"/>
    <property type="match status" value="1"/>
</dbReference>
<gene>
    <name evidence="18" type="primary">ligA</name>
    <name evidence="18" type="ORF">ENJ15_07440</name>
</gene>
<dbReference type="FunFam" id="3.30.470.30:FF:000001">
    <property type="entry name" value="DNA ligase"/>
    <property type="match status" value="1"/>
</dbReference>
<keyword evidence="10" id="KW-0460">Magnesium</keyword>
<sequence length="532" mass="60469">MQDKKRMEELRKLINRYDYSYYVQGVSEISDFEYDNLMKELEALEEKHPEWPVPEDSPTQRVSGQPTRNFPTVRHRFPMLSLANSYDENDFSDFDKRVRGLLGEEAVVEYVAELKIDGLAISLLYEKGYFKRGATRGDGAMGDDITPNLRTIRAIPLKARGDGLPDEFEVRGEVYLPRGEFERINAARAERGEELFMNPRNVAAGTLKIQDAREVASRRLSMFCYGLYGPESFLEKSHYKNLKKMEELGFPVNPHYHLCKNIQDVLDYVRRWEEERSGLGYDIDGVVVKVNDLEQQKLLGNTAKSPRWAIAYKFRAMQAETVIREITWQVGRTGTVTPVAELEPVWLAGTRVSRATLHNIDEIKRKDIRVGDTVLVEKGGDIIPKVVEVLMEKRPPGVPPTEAPLECPSCHTRLVRSGDEVALRCPNENCPEQVVRRIEHFVDRKALDMAGFGISLVEALVRAGKVKNFADIYRLREEDIAGLDRMGEKSAANVIAGIEASKKQPLYKLIHALGIPFVGINAARELVKHFYS</sequence>
<evidence type="ECO:0000256" key="13">
    <source>
        <dbReference type="ARBA" id="ARBA00034005"/>
    </source>
</evidence>
<keyword evidence="12 15" id="KW-0234">DNA repair</keyword>
<reference evidence="18" key="1">
    <citation type="journal article" date="2020" name="mSystems">
        <title>Genome- and Community-Level Interaction Insights into Carbon Utilization and Element Cycling Functions of Hydrothermarchaeota in Hydrothermal Sediment.</title>
        <authorList>
            <person name="Zhou Z."/>
            <person name="Liu Y."/>
            <person name="Xu W."/>
            <person name="Pan J."/>
            <person name="Luo Z.H."/>
            <person name="Li M."/>
        </authorList>
    </citation>
    <scope>NUCLEOTIDE SEQUENCE [LARGE SCALE GENOMIC DNA]</scope>
    <source>
        <strain evidence="18">HyVt-460</strain>
    </source>
</reference>
<feature type="region of interest" description="Disordered" evidence="16">
    <location>
        <begin position="49"/>
        <end position="68"/>
    </location>
</feature>
<accession>A0A7V5RQC3</accession>
<evidence type="ECO:0000256" key="7">
    <source>
        <dbReference type="ARBA" id="ARBA00022723"/>
    </source>
</evidence>
<dbReference type="GO" id="GO:0003911">
    <property type="term" value="F:DNA ligase (NAD+) activity"/>
    <property type="evidence" value="ECO:0007669"/>
    <property type="project" value="UniProtKB-EC"/>
</dbReference>
<dbReference type="InterPro" id="IPR012340">
    <property type="entry name" value="NA-bd_OB-fold"/>
</dbReference>
<evidence type="ECO:0000256" key="12">
    <source>
        <dbReference type="ARBA" id="ARBA00023204"/>
    </source>
</evidence>
<feature type="non-terminal residue" evidence="18">
    <location>
        <position position="532"/>
    </location>
</feature>
<dbReference type="InterPro" id="IPR010994">
    <property type="entry name" value="RuvA_2-like"/>
</dbReference>
<dbReference type="Gene3D" id="1.10.287.610">
    <property type="entry name" value="Helix hairpin bin"/>
    <property type="match status" value="1"/>
</dbReference>
<feature type="compositionally biased region" description="Polar residues" evidence="16">
    <location>
        <begin position="57"/>
        <end position="68"/>
    </location>
</feature>
<evidence type="ECO:0000256" key="1">
    <source>
        <dbReference type="ARBA" id="ARBA00001946"/>
    </source>
</evidence>